<feature type="binding site" evidence="11">
    <location>
        <position position="124"/>
    </location>
    <ligand>
        <name>Zn(2+)</name>
        <dbReference type="ChEBI" id="CHEBI:29105"/>
        <note>catalytic</note>
    </ligand>
</feature>
<reference evidence="16" key="1">
    <citation type="submission" date="2009-09" db="EMBL/GenBank/DDBJ databases">
        <title>The complete chromosome of Desulfohalobium retbaense DSM 5692.</title>
        <authorList>
            <consortium name="US DOE Joint Genome Institute (JGI-PGF)"/>
            <person name="Lucas S."/>
            <person name="Copeland A."/>
            <person name="Lapidus A."/>
            <person name="Glavina del Rio T."/>
            <person name="Dalin E."/>
            <person name="Tice H."/>
            <person name="Bruce D."/>
            <person name="Goodwin L."/>
            <person name="Pitluck S."/>
            <person name="Kyrpides N."/>
            <person name="Mavromatis K."/>
            <person name="Ivanova N."/>
            <person name="Mikhailova N."/>
            <person name="Munk A.C."/>
            <person name="Brettin T."/>
            <person name="Detter J.C."/>
            <person name="Han C."/>
            <person name="Tapia R."/>
            <person name="Larimer F."/>
            <person name="Land M."/>
            <person name="Hauser L."/>
            <person name="Markowitz V."/>
            <person name="Cheng J.-F."/>
            <person name="Hugenholtz P."/>
            <person name="Woyke T."/>
            <person name="Wu D."/>
            <person name="Spring S."/>
            <person name="Klenk H.-P."/>
            <person name="Eisen J.A."/>
        </authorList>
    </citation>
    <scope>NUCLEOTIDE SEQUENCE [LARGE SCALE GENOMIC DNA]</scope>
    <source>
        <strain evidence="16">DSM 5692</strain>
    </source>
</reference>
<keyword evidence="12" id="KW-0460">Magnesium</keyword>
<feature type="binding site" evidence="10">
    <location>
        <position position="276"/>
    </location>
    <ligand>
        <name>5-aminolevulinate</name>
        <dbReference type="ChEBI" id="CHEBI:356416"/>
        <label>2</label>
    </ligand>
</feature>
<dbReference type="SMART" id="SM01004">
    <property type="entry name" value="ALAD"/>
    <property type="match status" value="1"/>
</dbReference>
<dbReference type="AlphaFoldDB" id="C8X4L5"/>
<evidence type="ECO:0000313" key="16">
    <source>
        <dbReference type="Proteomes" id="UP000001052"/>
    </source>
</evidence>
<dbReference type="GO" id="GO:0005829">
    <property type="term" value="C:cytosol"/>
    <property type="evidence" value="ECO:0007669"/>
    <property type="project" value="TreeGrafter"/>
</dbReference>
<feature type="binding site" evidence="10">
    <location>
        <position position="219"/>
    </location>
    <ligand>
        <name>5-aminolevulinate</name>
        <dbReference type="ChEBI" id="CHEBI:356416"/>
        <label>1</label>
    </ligand>
</feature>
<evidence type="ECO:0000256" key="11">
    <source>
        <dbReference type="PIRSR" id="PIRSR001415-3"/>
    </source>
</evidence>
<sequence>MAKTDFFRGRRLRQTATMRALVRETVLRPEDLIQPYFVAEGDRHASRPIGSMPGQHQLGLEALTARVSQAVDNGLHAVMLFGIPESKDPQGSQAYAPEGIVQEAVRRLKAAVPELTVITDVCLCEFTSHGHCGLVDGQQVLNDPTLELLAATAVSHAEAGADIVAPSDMMDGRVQAIRLALDTAGFQQTPIMSYAVKYASAFYGPFREAAESAPQFGDRKTYQMDPSNAREGLREAEADTAEGADFLMVKPALAYLDILSQLRQRSTLPLAAYHVSGEYSLIKAAAQQGWIDEQAVALESLTSIKRAGADLILTYFAEQALDWLS</sequence>
<proteinExistence type="inferred from homology"/>
<evidence type="ECO:0000256" key="13">
    <source>
        <dbReference type="RuleBase" id="RU000515"/>
    </source>
</evidence>
<evidence type="ECO:0000256" key="10">
    <source>
        <dbReference type="PIRSR" id="PIRSR001415-2"/>
    </source>
</evidence>
<dbReference type="STRING" id="485915.Dret_1954"/>
<name>C8X4L5_DESRD</name>
<protein>
    <recommendedName>
        <fullName evidence="4 13">Delta-aminolevulinic acid dehydratase</fullName>
        <ecNumber evidence="3 13">4.2.1.24</ecNumber>
    </recommendedName>
</protein>
<comment type="pathway">
    <text evidence="1">Porphyrin-containing compound metabolism; protoporphyrin-IX biosynthesis; coproporphyrinogen-III from 5-aminolevulinate: step 1/4.</text>
</comment>
<evidence type="ECO:0000256" key="2">
    <source>
        <dbReference type="ARBA" id="ARBA00008055"/>
    </source>
</evidence>
<feature type="active site" description="Schiff-base intermediate with substrate" evidence="9">
    <location>
        <position position="197"/>
    </location>
</feature>
<dbReference type="EC" id="4.2.1.24" evidence="3 13"/>
<feature type="active site" description="Schiff-base intermediate with substrate" evidence="9">
    <location>
        <position position="250"/>
    </location>
</feature>
<evidence type="ECO:0000256" key="5">
    <source>
        <dbReference type="ARBA" id="ARBA00023133"/>
    </source>
</evidence>
<gene>
    <name evidence="15" type="ordered locus">Dret_1954</name>
</gene>
<accession>C8X4L5</accession>
<evidence type="ECO:0000256" key="8">
    <source>
        <dbReference type="ARBA" id="ARBA00047651"/>
    </source>
</evidence>
<feature type="binding site" evidence="10">
    <location>
        <position position="315"/>
    </location>
    <ligand>
        <name>5-aminolevulinate</name>
        <dbReference type="ChEBI" id="CHEBI:356416"/>
        <label>2</label>
    </ligand>
</feature>
<dbReference type="GO" id="GO:0004655">
    <property type="term" value="F:porphobilinogen synthase activity"/>
    <property type="evidence" value="ECO:0007669"/>
    <property type="project" value="UniProtKB-EC"/>
</dbReference>
<dbReference type="GO" id="GO:0006782">
    <property type="term" value="P:protoporphyrinogen IX biosynthetic process"/>
    <property type="evidence" value="ECO:0007669"/>
    <property type="project" value="UniProtKB-UniPathway"/>
</dbReference>
<evidence type="ECO:0000256" key="14">
    <source>
        <dbReference type="RuleBase" id="RU004161"/>
    </source>
</evidence>
<evidence type="ECO:0000256" key="4">
    <source>
        <dbReference type="ARBA" id="ARBA00020771"/>
    </source>
</evidence>
<evidence type="ECO:0000313" key="15">
    <source>
        <dbReference type="EMBL" id="ACV69238.1"/>
    </source>
</evidence>
<evidence type="ECO:0000256" key="6">
    <source>
        <dbReference type="ARBA" id="ARBA00023239"/>
    </source>
</evidence>
<dbReference type="PANTHER" id="PTHR11458:SF0">
    <property type="entry name" value="DELTA-AMINOLEVULINIC ACID DEHYDRATASE"/>
    <property type="match status" value="1"/>
</dbReference>
<dbReference type="PROSITE" id="PS00169">
    <property type="entry name" value="D_ALA_DEHYDRATASE"/>
    <property type="match status" value="1"/>
</dbReference>
<keyword evidence="5" id="KW-0350">Heme biosynthesis</keyword>
<dbReference type="InterPro" id="IPR030656">
    <property type="entry name" value="ALAD_AS"/>
</dbReference>
<dbReference type="GO" id="GO:0008270">
    <property type="term" value="F:zinc ion binding"/>
    <property type="evidence" value="ECO:0007669"/>
    <property type="project" value="TreeGrafter"/>
</dbReference>
<dbReference type="InterPro" id="IPR001731">
    <property type="entry name" value="ALAD"/>
</dbReference>
<keyword evidence="11" id="KW-0862">Zinc</keyword>
<dbReference type="Proteomes" id="UP000001052">
    <property type="component" value="Chromosome"/>
</dbReference>
<comment type="subunit">
    <text evidence="13">Homooctamer.</text>
</comment>
<evidence type="ECO:0000256" key="1">
    <source>
        <dbReference type="ARBA" id="ARBA00004694"/>
    </source>
</evidence>
<dbReference type="PRINTS" id="PR00144">
    <property type="entry name" value="DALDHYDRTASE"/>
</dbReference>
<keyword evidence="7 13" id="KW-0627">Porphyrin biosynthesis</keyword>
<evidence type="ECO:0000256" key="9">
    <source>
        <dbReference type="PIRSR" id="PIRSR001415-1"/>
    </source>
</evidence>
<dbReference type="HOGENOM" id="CLU_035731_0_0_7"/>
<dbReference type="OrthoDB" id="9805001at2"/>
<dbReference type="EMBL" id="CP001734">
    <property type="protein sequence ID" value="ACV69238.1"/>
    <property type="molecule type" value="Genomic_DNA"/>
</dbReference>
<evidence type="ECO:0000256" key="12">
    <source>
        <dbReference type="PIRSR" id="PIRSR001415-5"/>
    </source>
</evidence>
<feature type="binding site" evidence="12">
    <location>
        <position position="235"/>
    </location>
    <ligand>
        <name>Mg(2+)</name>
        <dbReference type="ChEBI" id="CHEBI:18420"/>
    </ligand>
</feature>
<feature type="binding site" evidence="11">
    <location>
        <position position="132"/>
    </location>
    <ligand>
        <name>Zn(2+)</name>
        <dbReference type="ChEBI" id="CHEBI:29105"/>
        <note>catalytic</note>
    </ligand>
</feature>
<keyword evidence="11" id="KW-0479">Metal-binding</keyword>
<dbReference type="UniPathway" id="UPA00251">
    <property type="reaction ID" value="UER00318"/>
</dbReference>
<feature type="binding site" evidence="11">
    <location>
        <position position="122"/>
    </location>
    <ligand>
        <name>Zn(2+)</name>
        <dbReference type="ChEBI" id="CHEBI:29105"/>
        <note>catalytic</note>
    </ligand>
</feature>
<keyword evidence="16" id="KW-1185">Reference proteome</keyword>
<reference evidence="15 16" key="2">
    <citation type="journal article" date="2010" name="Stand. Genomic Sci.">
        <title>Complete genome sequence of Desulfohalobium retbaense type strain (HR(100)).</title>
        <authorList>
            <person name="Spring S."/>
            <person name="Nolan M."/>
            <person name="Lapidus A."/>
            <person name="Glavina Del Rio T."/>
            <person name="Copeland A."/>
            <person name="Tice H."/>
            <person name="Cheng J.F."/>
            <person name="Lucas S."/>
            <person name="Land M."/>
            <person name="Chen F."/>
            <person name="Bruce D."/>
            <person name="Goodwin L."/>
            <person name="Pitluck S."/>
            <person name="Ivanova N."/>
            <person name="Mavromatis K."/>
            <person name="Mikhailova N."/>
            <person name="Pati A."/>
            <person name="Chen A."/>
            <person name="Palaniappan K."/>
            <person name="Hauser L."/>
            <person name="Chang Y.J."/>
            <person name="Jeffries C.D."/>
            <person name="Munk C."/>
            <person name="Kiss H."/>
            <person name="Chain P."/>
            <person name="Han C."/>
            <person name="Brettin T."/>
            <person name="Detter J.C."/>
            <person name="Schuler E."/>
            <person name="Goker M."/>
            <person name="Rohde M."/>
            <person name="Bristow J."/>
            <person name="Eisen J.A."/>
            <person name="Markowitz V."/>
            <person name="Hugenholtz P."/>
            <person name="Kyrpides N.C."/>
            <person name="Klenk H.P."/>
        </authorList>
    </citation>
    <scope>NUCLEOTIDE SEQUENCE [LARGE SCALE GENOMIC DNA]</scope>
    <source>
        <strain evidence="15 16">DSM 5692</strain>
    </source>
</reference>
<comment type="catalytic activity">
    <reaction evidence="8 13">
        <text>2 5-aminolevulinate = porphobilinogen + 2 H2O + H(+)</text>
        <dbReference type="Rhea" id="RHEA:24064"/>
        <dbReference type="ChEBI" id="CHEBI:15377"/>
        <dbReference type="ChEBI" id="CHEBI:15378"/>
        <dbReference type="ChEBI" id="CHEBI:58126"/>
        <dbReference type="ChEBI" id="CHEBI:356416"/>
        <dbReference type="EC" id="4.2.1.24"/>
    </reaction>
</comment>
<dbReference type="NCBIfam" id="NF006762">
    <property type="entry name" value="PRK09283.1"/>
    <property type="match status" value="1"/>
</dbReference>
<dbReference type="Gene3D" id="3.20.20.70">
    <property type="entry name" value="Aldolase class I"/>
    <property type="match status" value="1"/>
</dbReference>
<dbReference type="eggNOG" id="COG0113">
    <property type="taxonomic scope" value="Bacteria"/>
</dbReference>
<dbReference type="FunFam" id="3.20.20.70:FF:000019">
    <property type="entry name" value="Delta-aminolevulinic acid dehydratase"/>
    <property type="match status" value="1"/>
</dbReference>
<evidence type="ECO:0000256" key="3">
    <source>
        <dbReference type="ARBA" id="ARBA00012053"/>
    </source>
</evidence>
<dbReference type="InterPro" id="IPR013785">
    <property type="entry name" value="Aldolase_TIM"/>
</dbReference>
<dbReference type="PANTHER" id="PTHR11458">
    <property type="entry name" value="DELTA-AMINOLEVULINIC ACID DEHYDRATASE"/>
    <property type="match status" value="1"/>
</dbReference>
<organism evidence="15 16">
    <name type="scientific">Desulfohalobium retbaense (strain ATCC 49708 / DSM 5692 / JCM 16813 / HR100)</name>
    <dbReference type="NCBI Taxonomy" id="485915"/>
    <lineage>
        <taxon>Bacteria</taxon>
        <taxon>Pseudomonadati</taxon>
        <taxon>Thermodesulfobacteriota</taxon>
        <taxon>Desulfovibrionia</taxon>
        <taxon>Desulfovibrionales</taxon>
        <taxon>Desulfohalobiaceae</taxon>
        <taxon>Desulfohalobium</taxon>
    </lineage>
</organism>
<keyword evidence="6 13" id="KW-0456">Lyase</keyword>
<dbReference type="SUPFAM" id="SSF51569">
    <property type="entry name" value="Aldolase"/>
    <property type="match status" value="1"/>
</dbReference>
<dbReference type="Pfam" id="PF00490">
    <property type="entry name" value="ALAD"/>
    <property type="match status" value="1"/>
</dbReference>
<dbReference type="KEGG" id="drt:Dret_1954"/>
<dbReference type="CDD" id="cd00384">
    <property type="entry name" value="ALAD_PBGS"/>
    <property type="match status" value="1"/>
</dbReference>
<feature type="binding site" evidence="10">
    <location>
        <position position="207"/>
    </location>
    <ligand>
        <name>5-aminolevulinate</name>
        <dbReference type="ChEBI" id="CHEBI:356416"/>
        <label>1</label>
    </ligand>
</feature>
<evidence type="ECO:0000256" key="7">
    <source>
        <dbReference type="ARBA" id="ARBA00023244"/>
    </source>
</evidence>
<comment type="similarity">
    <text evidence="2 14">Belongs to the ALAD family.</text>
</comment>
<dbReference type="PIRSF" id="PIRSF001415">
    <property type="entry name" value="Porphbilin_synth"/>
    <property type="match status" value="1"/>
</dbReference>
<dbReference type="RefSeq" id="WP_015752381.1">
    <property type="nucleotide sequence ID" value="NC_013223.1"/>
</dbReference>